<dbReference type="Proteomes" id="UP000277191">
    <property type="component" value="Chromosome 2"/>
</dbReference>
<dbReference type="Gene3D" id="3.40.50.200">
    <property type="entry name" value="Peptidase S8/S53 domain"/>
    <property type="match status" value="1"/>
</dbReference>
<evidence type="ECO:0000256" key="4">
    <source>
        <dbReference type="ARBA" id="ARBA00022825"/>
    </source>
</evidence>
<dbReference type="EMBL" id="CP034546">
    <property type="protein sequence ID" value="AZQ53147.1"/>
    <property type="molecule type" value="Genomic_DNA"/>
</dbReference>
<feature type="domain" description="Peptidase S8/S53" evidence="6">
    <location>
        <begin position="69"/>
        <end position="231"/>
    </location>
</feature>
<comment type="similarity">
    <text evidence="1 5">Belongs to the peptidase S8 family.</text>
</comment>
<organism evidence="7 8">
    <name type="scientific">Burkholderia cenocepacia</name>
    <dbReference type="NCBI Taxonomy" id="95486"/>
    <lineage>
        <taxon>Bacteria</taxon>
        <taxon>Pseudomonadati</taxon>
        <taxon>Pseudomonadota</taxon>
        <taxon>Betaproteobacteria</taxon>
        <taxon>Burkholderiales</taxon>
        <taxon>Burkholderiaceae</taxon>
        <taxon>Burkholderia</taxon>
        <taxon>Burkholderia cepacia complex</taxon>
    </lineage>
</organism>
<dbReference type="PANTHER" id="PTHR43806:SF11">
    <property type="entry name" value="CEREVISIN-RELATED"/>
    <property type="match status" value="1"/>
</dbReference>
<dbReference type="GO" id="GO:0004252">
    <property type="term" value="F:serine-type endopeptidase activity"/>
    <property type="evidence" value="ECO:0007669"/>
    <property type="project" value="InterPro"/>
</dbReference>
<dbReference type="RefSeq" id="WP_126364856.1">
    <property type="nucleotide sequence ID" value="NZ_CP034546.1"/>
</dbReference>
<evidence type="ECO:0000313" key="8">
    <source>
        <dbReference type="Proteomes" id="UP000277191"/>
    </source>
</evidence>
<dbReference type="InterPro" id="IPR000209">
    <property type="entry name" value="Peptidase_S8/S53_dom"/>
</dbReference>
<dbReference type="Pfam" id="PF00082">
    <property type="entry name" value="Peptidase_S8"/>
    <property type="match status" value="1"/>
</dbReference>
<evidence type="ECO:0000256" key="1">
    <source>
        <dbReference type="ARBA" id="ARBA00011073"/>
    </source>
</evidence>
<gene>
    <name evidence="7" type="ORF">D5R55_19380</name>
</gene>
<protein>
    <recommendedName>
        <fullName evidence="6">Peptidase S8/S53 domain-containing protein</fullName>
    </recommendedName>
</protein>
<comment type="caution">
    <text evidence="5">Lacks conserved residue(s) required for the propagation of feature annotation.</text>
</comment>
<evidence type="ECO:0000256" key="3">
    <source>
        <dbReference type="ARBA" id="ARBA00022801"/>
    </source>
</evidence>
<keyword evidence="2" id="KW-0645">Protease</keyword>
<dbReference type="GO" id="GO:0006508">
    <property type="term" value="P:proteolysis"/>
    <property type="evidence" value="ECO:0007669"/>
    <property type="project" value="UniProtKB-KW"/>
</dbReference>
<reference evidence="7 8" key="1">
    <citation type="submission" date="2018-12" db="EMBL/GenBank/DDBJ databases">
        <title>Cadmium resistance mechanism in endophytic bacteria Burkholderia cenocepacia YG-3.</title>
        <authorList>
            <person name="Zhang X."/>
            <person name="Wang X."/>
            <person name="Zhu Y."/>
        </authorList>
    </citation>
    <scope>NUCLEOTIDE SEQUENCE [LARGE SCALE GENOMIC DNA]</scope>
    <source>
        <strain evidence="7 8">YG-3</strain>
    </source>
</reference>
<evidence type="ECO:0000256" key="2">
    <source>
        <dbReference type="ARBA" id="ARBA00022670"/>
    </source>
</evidence>
<proteinExistence type="inferred from homology"/>
<name>A0A3Q9F5K1_9BURK</name>
<dbReference type="InterPro" id="IPR036852">
    <property type="entry name" value="Peptidase_S8/S53_dom_sf"/>
</dbReference>
<dbReference type="InterPro" id="IPR050131">
    <property type="entry name" value="Peptidase_S8_subtilisin-like"/>
</dbReference>
<dbReference type="PANTHER" id="PTHR43806">
    <property type="entry name" value="PEPTIDASE S8"/>
    <property type="match status" value="1"/>
</dbReference>
<sequence length="267" mass="28411">MIEDFRRFPLLCPVFVMIAVLLSSCGGDSGIGSGGWEENHGNEIIVKMRRSSGGMQRYGTVMARDMYNDVVDGMRWAVAVPVTSALENRHPAKVVNLSVASVDACSWTFQDAIDDLMWQGVTVVAAASNDVVNEIDASPGCRNMISVTKSDQASRRVLGGNTHSRVTLSSPGTNIGTLSHTGTRVPADASHGDMHGTGLAAPQVSGVVSLMLTTNPWLTPAEVASILKRTARFASIAPETRSRRVISPRGGIHDAAGCCIDCCRRAE</sequence>
<evidence type="ECO:0000259" key="6">
    <source>
        <dbReference type="Pfam" id="PF00082"/>
    </source>
</evidence>
<dbReference type="PROSITE" id="PS51892">
    <property type="entry name" value="SUBTILASE"/>
    <property type="match status" value="1"/>
</dbReference>
<accession>A0A3Q9F5K1</accession>
<evidence type="ECO:0000256" key="5">
    <source>
        <dbReference type="PROSITE-ProRule" id="PRU01240"/>
    </source>
</evidence>
<keyword evidence="4" id="KW-0720">Serine protease</keyword>
<dbReference type="SUPFAM" id="SSF52743">
    <property type="entry name" value="Subtilisin-like"/>
    <property type="match status" value="1"/>
</dbReference>
<evidence type="ECO:0000313" key="7">
    <source>
        <dbReference type="EMBL" id="AZQ53147.1"/>
    </source>
</evidence>
<dbReference type="AlphaFoldDB" id="A0A3Q9F5K1"/>
<keyword evidence="3" id="KW-0378">Hydrolase</keyword>
<dbReference type="PROSITE" id="PS51257">
    <property type="entry name" value="PROKAR_LIPOPROTEIN"/>
    <property type="match status" value="1"/>
</dbReference>